<evidence type="ECO:0000256" key="1">
    <source>
        <dbReference type="ARBA" id="ARBA00004141"/>
    </source>
</evidence>
<evidence type="ECO:0000256" key="5">
    <source>
        <dbReference type="ARBA" id="ARBA00022989"/>
    </source>
</evidence>
<comment type="similarity">
    <text evidence="2">Belongs to the peptidase S54 family.</text>
</comment>
<feature type="transmembrane region" description="Helical" evidence="7">
    <location>
        <begin position="242"/>
        <end position="259"/>
    </location>
</feature>
<dbReference type="OrthoDB" id="9813074at2"/>
<evidence type="ECO:0000259" key="8">
    <source>
        <dbReference type="Pfam" id="PF01694"/>
    </source>
</evidence>
<feature type="transmembrane region" description="Helical" evidence="7">
    <location>
        <begin position="203"/>
        <end position="221"/>
    </location>
</feature>
<dbReference type="GO" id="GO:0016020">
    <property type="term" value="C:membrane"/>
    <property type="evidence" value="ECO:0007669"/>
    <property type="project" value="UniProtKB-SubCell"/>
</dbReference>
<dbReference type="GO" id="GO:0004252">
    <property type="term" value="F:serine-type endopeptidase activity"/>
    <property type="evidence" value="ECO:0007669"/>
    <property type="project" value="InterPro"/>
</dbReference>
<dbReference type="SUPFAM" id="SSF144091">
    <property type="entry name" value="Rhomboid-like"/>
    <property type="match status" value="1"/>
</dbReference>
<dbReference type="STRING" id="1514105.AOC36_07695"/>
<dbReference type="KEGG" id="erl:AOC36_07695"/>
<evidence type="ECO:0000256" key="7">
    <source>
        <dbReference type="SAM" id="Phobius"/>
    </source>
</evidence>
<comment type="subcellular location">
    <subcellularLocation>
        <location evidence="1">Membrane</location>
        <topology evidence="1">Multi-pass membrane protein</topology>
    </subcellularLocation>
</comment>
<feature type="transmembrane region" description="Helical" evidence="7">
    <location>
        <begin position="346"/>
        <end position="364"/>
    </location>
</feature>
<dbReference type="PANTHER" id="PTHR43731:SF14">
    <property type="entry name" value="PRESENILIN-ASSOCIATED RHOMBOID-LIKE PROTEIN, MITOCHONDRIAL"/>
    <property type="match status" value="1"/>
</dbReference>
<dbReference type="InterPro" id="IPR022764">
    <property type="entry name" value="Peptidase_S54_rhomboid_dom"/>
</dbReference>
<evidence type="ECO:0000256" key="6">
    <source>
        <dbReference type="ARBA" id="ARBA00023136"/>
    </source>
</evidence>
<gene>
    <name evidence="9" type="ORF">AOC36_07695</name>
</gene>
<dbReference type="PANTHER" id="PTHR43731">
    <property type="entry name" value="RHOMBOID PROTEASE"/>
    <property type="match status" value="1"/>
</dbReference>
<feature type="transmembrane region" description="Helical" evidence="7">
    <location>
        <begin position="152"/>
        <end position="176"/>
    </location>
</feature>
<dbReference type="InterPro" id="IPR050925">
    <property type="entry name" value="Rhomboid_protease_S54"/>
</dbReference>
<dbReference type="InterPro" id="IPR035952">
    <property type="entry name" value="Rhomboid-like_sf"/>
</dbReference>
<dbReference type="AlphaFoldDB" id="A0A0X8H0Z1"/>
<keyword evidence="3 7" id="KW-0812">Transmembrane</keyword>
<evidence type="ECO:0000256" key="2">
    <source>
        <dbReference type="ARBA" id="ARBA00009045"/>
    </source>
</evidence>
<proteinExistence type="inferred from homology"/>
<evidence type="ECO:0000256" key="4">
    <source>
        <dbReference type="ARBA" id="ARBA00022801"/>
    </source>
</evidence>
<dbReference type="Proteomes" id="UP000063781">
    <property type="component" value="Chromosome"/>
</dbReference>
<feature type="transmembrane region" description="Helical" evidence="7">
    <location>
        <begin position="317"/>
        <end position="334"/>
    </location>
</feature>
<dbReference type="Gene3D" id="1.20.1540.10">
    <property type="entry name" value="Rhomboid-like"/>
    <property type="match status" value="1"/>
</dbReference>
<feature type="domain" description="Peptidase S54 rhomboid" evidence="8">
    <location>
        <begin position="202"/>
        <end position="336"/>
    </location>
</feature>
<keyword evidence="10" id="KW-1185">Reference proteome</keyword>
<name>A0A0X8H0Z1_9FIRM</name>
<accession>A0A0X8H0Z1</accession>
<keyword evidence="5 7" id="KW-1133">Transmembrane helix</keyword>
<feature type="transmembrane region" description="Helical" evidence="7">
    <location>
        <begin position="265"/>
        <end position="285"/>
    </location>
</feature>
<sequence>MALRDLDVWALELTDYFMKSHGYKLVTLSQEISQTWLINENEAQVPIIMISAQSIKEVNRFEIKQIHATLSLLVKTTRPGLFITVNEQDFDDADDFVLVTPTRISDTNFATRYPKIQGEMHPLQNVNLQRARTVIMDRIHTRMRKEQQRSMIKNTMGTMIVIILALIGFIATNYLISQGVTLELSVVMLGAYYKPLISKAYEFWRFLTPMFLHASFIHLLMNVYALRSIGRILEPRLKTGRYLLILFLGVIMGNVFVFLREDSMIGVGMSAGIYALFGAFAIMMYETDMYKNPLVRNQMISIIGVNLFISLLPNVSFTAHAGGLFVGIFFGFIFSRRQDWATLRKGTLAIFCLTCVGLVGMVLTRNHYIEPSMFDLNFINTVYEFGFKDYALHLRNLLLK</sequence>
<keyword evidence="4" id="KW-0378">Hydrolase</keyword>
<organism evidence="9 10">
    <name type="scientific">Erysipelothrix larvae</name>
    <dbReference type="NCBI Taxonomy" id="1514105"/>
    <lineage>
        <taxon>Bacteria</taxon>
        <taxon>Bacillati</taxon>
        <taxon>Bacillota</taxon>
        <taxon>Erysipelotrichia</taxon>
        <taxon>Erysipelotrichales</taxon>
        <taxon>Erysipelotrichaceae</taxon>
        <taxon>Erysipelothrix</taxon>
    </lineage>
</organism>
<keyword evidence="6 7" id="KW-0472">Membrane</keyword>
<reference evidence="9 10" key="1">
    <citation type="submission" date="2015-10" db="EMBL/GenBank/DDBJ databases">
        <title>Erysipelothrix larvae sp. LV19 isolated from the larval gut of the rhinoceros beetle, Trypoxylus dichotomus.</title>
        <authorList>
            <person name="Lim S."/>
            <person name="Kim B.-C."/>
        </authorList>
    </citation>
    <scope>NUCLEOTIDE SEQUENCE [LARGE SCALE GENOMIC DNA]</scope>
    <source>
        <strain evidence="9 10">LV19</strain>
    </source>
</reference>
<evidence type="ECO:0000256" key="3">
    <source>
        <dbReference type="ARBA" id="ARBA00022692"/>
    </source>
</evidence>
<dbReference type="EMBL" id="CP013213">
    <property type="protein sequence ID" value="AMC93869.1"/>
    <property type="molecule type" value="Genomic_DNA"/>
</dbReference>
<evidence type="ECO:0000313" key="9">
    <source>
        <dbReference type="EMBL" id="AMC93869.1"/>
    </source>
</evidence>
<dbReference type="Pfam" id="PF01694">
    <property type="entry name" value="Rhomboid"/>
    <property type="match status" value="1"/>
</dbReference>
<evidence type="ECO:0000313" key="10">
    <source>
        <dbReference type="Proteomes" id="UP000063781"/>
    </source>
</evidence>
<protein>
    <recommendedName>
        <fullName evidence="8">Peptidase S54 rhomboid domain-containing protein</fullName>
    </recommendedName>
</protein>
<dbReference type="RefSeq" id="WP_067633065.1">
    <property type="nucleotide sequence ID" value="NZ_CP013213.1"/>
</dbReference>